<sequence>MTSIAGKTVLLTGASGGIGSFIARALAKEKATIIAVSRSQAKLDEICTEIAALGGRGIGIEFDISQVAELPDLIQQINQSAGQIDILINNAAVEKYRPFQDYTLQDIQSTLTTNLVAGMELTRLILPSMLARNSGHIVNIASGSGKKGMPYNSIYSASKAGLIMWTDALRQELAETNIGVSVVCPGYTATGMFSALGVPAPSLARVAPPQEVAIAILNAIKQNQAEVILDGFVSKLLFSNFQLFPKFGDLVFKLIGVTKLNKTCAEKQMRI</sequence>
<dbReference type="SMART" id="SM00822">
    <property type="entry name" value="PKS_KR"/>
    <property type="match status" value="1"/>
</dbReference>
<accession>A0ABR8FWK5</accession>
<gene>
    <name evidence="5" type="ORF">H6G74_09925</name>
</gene>
<feature type="domain" description="Ketoreductase" evidence="4">
    <location>
        <begin position="7"/>
        <end position="188"/>
    </location>
</feature>
<dbReference type="Pfam" id="PF00106">
    <property type="entry name" value="adh_short"/>
    <property type="match status" value="1"/>
</dbReference>
<dbReference type="PRINTS" id="PR00081">
    <property type="entry name" value="GDHRDH"/>
</dbReference>
<comment type="caution">
    <text evidence="5">The sequence shown here is derived from an EMBL/GenBank/DDBJ whole genome shotgun (WGS) entry which is preliminary data.</text>
</comment>
<evidence type="ECO:0000256" key="2">
    <source>
        <dbReference type="ARBA" id="ARBA00023002"/>
    </source>
</evidence>
<dbReference type="Gene3D" id="3.40.50.720">
    <property type="entry name" value="NAD(P)-binding Rossmann-like Domain"/>
    <property type="match status" value="1"/>
</dbReference>
<keyword evidence="2" id="KW-0560">Oxidoreductase</keyword>
<evidence type="ECO:0000313" key="6">
    <source>
        <dbReference type="Proteomes" id="UP000603457"/>
    </source>
</evidence>
<dbReference type="PROSITE" id="PS00061">
    <property type="entry name" value="ADH_SHORT"/>
    <property type="match status" value="1"/>
</dbReference>
<dbReference type="Proteomes" id="UP000603457">
    <property type="component" value="Unassembled WGS sequence"/>
</dbReference>
<dbReference type="SUPFAM" id="SSF51735">
    <property type="entry name" value="NAD(P)-binding Rossmann-fold domains"/>
    <property type="match status" value="1"/>
</dbReference>
<dbReference type="CDD" id="cd05233">
    <property type="entry name" value="SDR_c"/>
    <property type="match status" value="1"/>
</dbReference>
<organism evidence="5 6">
    <name type="scientific">Nostoc spongiaeforme FACHB-130</name>
    <dbReference type="NCBI Taxonomy" id="1357510"/>
    <lineage>
        <taxon>Bacteria</taxon>
        <taxon>Bacillati</taxon>
        <taxon>Cyanobacteriota</taxon>
        <taxon>Cyanophyceae</taxon>
        <taxon>Nostocales</taxon>
        <taxon>Nostocaceae</taxon>
        <taxon>Nostoc</taxon>
    </lineage>
</organism>
<evidence type="ECO:0000256" key="3">
    <source>
        <dbReference type="RuleBase" id="RU000363"/>
    </source>
</evidence>
<dbReference type="InterPro" id="IPR020904">
    <property type="entry name" value="Sc_DH/Rdtase_CS"/>
</dbReference>
<evidence type="ECO:0000256" key="1">
    <source>
        <dbReference type="ARBA" id="ARBA00006484"/>
    </source>
</evidence>
<keyword evidence="6" id="KW-1185">Reference proteome</keyword>
<reference evidence="5 6" key="1">
    <citation type="journal article" date="2020" name="ISME J.">
        <title>Comparative genomics reveals insights into cyanobacterial evolution and habitat adaptation.</title>
        <authorList>
            <person name="Chen M.Y."/>
            <person name="Teng W.K."/>
            <person name="Zhao L."/>
            <person name="Hu C.X."/>
            <person name="Zhou Y.K."/>
            <person name="Han B.P."/>
            <person name="Song L.R."/>
            <person name="Shu W.S."/>
        </authorList>
    </citation>
    <scope>NUCLEOTIDE SEQUENCE [LARGE SCALE GENOMIC DNA]</scope>
    <source>
        <strain evidence="5 6">FACHB-130</strain>
    </source>
</reference>
<dbReference type="InterPro" id="IPR002347">
    <property type="entry name" value="SDR_fam"/>
</dbReference>
<dbReference type="InterPro" id="IPR057326">
    <property type="entry name" value="KR_dom"/>
</dbReference>
<dbReference type="InterPro" id="IPR036291">
    <property type="entry name" value="NAD(P)-bd_dom_sf"/>
</dbReference>
<proteinExistence type="inferred from homology"/>
<dbReference type="PRINTS" id="PR00080">
    <property type="entry name" value="SDRFAMILY"/>
</dbReference>
<evidence type="ECO:0000313" key="5">
    <source>
        <dbReference type="EMBL" id="MBD2594642.1"/>
    </source>
</evidence>
<dbReference type="PIRSF" id="PIRSF000126">
    <property type="entry name" value="11-beta-HSD1"/>
    <property type="match status" value="1"/>
</dbReference>
<dbReference type="EMBL" id="JACJTB010000009">
    <property type="protein sequence ID" value="MBD2594642.1"/>
    <property type="molecule type" value="Genomic_DNA"/>
</dbReference>
<comment type="similarity">
    <text evidence="1 3">Belongs to the short-chain dehydrogenases/reductases (SDR) family.</text>
</comment>
<dbReference type="RefSeq" id="WP_190967497.1">
    <property type="nucleotide sequence ID" value="NZ_JACJTB010000009.1"/>
</dbReference>
<protein>
    <submittedName>
        <fullName evidence="5">SDR family NAD(P)-dependent oxidoreductase</fullName>
    </submittedName>
</protein>
<name>A0ABR8FWK5_9NOSO</name>
<evidence type="ECO:0000259" key="4">
    <source>
        <dbReference type="SMART" id="SM00822"/>
    </source>
</evidence>
<dbReference type="PANTHER" id="PTHR44196">
    <property type="entry name" value="DEHYDROGENASE/REDUCTASE SDR FAMILY MEMBER 7B"/>
    <property type="match status" value="1"/>
</dbReference>
<dbReference type="PANTHER" id="PTHR44196:SF1">
    <property type="entry name" value="DEHYDROGENASE_REDUCTASE SDR FAMILY MEMBER 7B"/>
    <property type="match status" value="1"/>
</dbReference>